<reference evidence="1" key="1">
    <citation type="submission" date="2015-07" db="EMBL/GenBank/DDBJ databases">
        <title>MeaNS - Measles Nucleotide Surveillance Program.</title>
        <authorList>
            <person name="Tran T."/>
            <person name="Druce J."/>
        </authorList>
    </citation>
    <scope>NUCLEOTIDE SEQUENCE</scope>
    <source>
        <strain evidence="1">UCB-OBI-ISO-001</strain>
        <tissue evidence="1">Gonad</tissue>
    </source>
</reference>
<sequence>MDQLNCVIILNHGIECFPPLFLTPADEYVCVCVYHWPVTLKFPQCTATSSDKLDRSWDFVCNYFHFQNRLKDK</sequence>
<accession>A0A0L8G7W3</accession>
<evidence type="ECO:0000313" key="1">
    <source>
        <dbReference type="EMBL" id="KOF72645.1"/>
    </source>
</evidence>
<dbReference type="AlphaFoldDB" id="A0A0L8G7W3"/>
<name>A0A0L8G7W3_OCTBM</name>
<gene>
    <name evidence="1" type="ORF">OCBIM_22039154mg</name>
</gene>
<dbReference type="EMBL" id="KQ423555">
    <property type="protein sequence ID" value="KOF72645.1"/>
    <property type="molecule type" value="Genomic_DNA"/>
</dbReference>
<organism evidence="1">
    <name type="scientific">Octopus bimaculoides</name>
    <name type="common">California two-spotted octopus</name>
    <dbReference type="NCBI Taxonomy" id="37653"/>
    <lineage>
        <taxon>Eukaryota</taxon>
        <taxon>Metazoa</taxon>
        <taxon>Spiralia</taxon>
        <taxon>Lophotrochozoa</taxon>
        <taxon>Mollusca</taxon>
        <taxon>Cephalopoda</taxon>
        <taxon>Coleoidea</taxon>
        <taxon>Octopodiformes</taxon>
        <taxon>Octopoda</taxon>
        <taxon>Incirrata</taxon>
        <taxon>Octopodidae</taxon>
        <taxon>Octopus</taxon>
    </lineage>
</organism>
<protein>
    <submittedName>
        <fullName evidence="1">Uncharacterized protein</fullName>
    </submittedName>
</protein>
<proteinExistence type="predicted"/>